<gene>
    <name evidence="1" type="ORF">FHETE_5819</name>
</gene>
<keyword evidence="2" id="KW-1185">Reference proteome</keyword>
<dbReference type="EMBL" id="JAAGWQ010000103">
    <property type="protein sequence ID" value="KAF5667116.1"/>
    <property type="molecule type" value="Genomic_DNA"/>
</dbReference>
<dbReference type="OrthoDB" id="3945550at2759"/>
<dbReference type="AlphaFoldDB" id="A0A8H5TCE0"/>
<sequence>MKQLTGFGEIPYWHENGRALRWYNHRHLPARDNMQLRLEAMDFSQVHSFTIKEGVITPEEEGLYQDLPHTLTGIISLSVRGRWAEAYRTKTPSSSIPPALNFILEVYPRLQHLRWTESVPSLKQLQNLGKWTPELQNLTIDLLRNWGDWPREELKTIAERLSDLRNLVVYLNMLNSTNQTMPLQPELDTGTAIDMFRVLSQFKVGDEFDTVMFRQGDWAEPVPIGGVSFGEDWMEGVMINVECGMVMNNGTLEAQCKA</sequence>
<reference evidence="1 2" key="1">
    <citation type="submission" date="2020-05" db="EMBL/GenBank/DDBJ databases">
        <title>Identification and distribution of gene clusters putatively required for synthesis of sphingolipid metabolism inhibitors in phylogenetically diverse species of the filamentous fungus Fusarium.</title>
        <authorList>
            <person name="Kim H.-S."/>
            <person name="Busman M."/>
            <person name="Brown D.W."/>
            <person name="Divon H."/>
            <person name="Uhlig S."/>
            <person name="Proctor R.H."/>
        </authorList>
    </citation>
    <scope>NUCLEOTIDE SEQUENCE [LARGE SCALE GENOMIC DNA]</scope>
    <source>
        <strain evidence="1 2">NRRL 20693</strain>
    </source>
</reference>
<evidence type="ECO:0000313" key="1">
    <source>
        <dbReference type="EMBL" id="KAF5667116.1"/>
    </source>
</evidence>
<dbReference type="GO" id="GO:0004497">
    <property type="term" value="F:monooxygenase activity"/>
    <property type="evidence" value="ECO:0007669"/>
    <property type="project" value="UniProtKB-KW"/>
</dbReference>
<name>A0A8H5TCE0_FUSHE</name>
<protein>
    <submittedName>
        <fullName evidence="1">Cytochrome p450 monooxygenase</fullName>
    </submittedName>
</protein>
<evidence type="ECO:0000313" key="2">
    <source>
        <dbReference type="Proteomes" id="UP000567885"/>
    </source>
</evidence>
<comment type="caution">
    <text evidence="1">The sequence shown here is derived from an EMBL/GenBank/DDBJ whole genome shotgun (WGS) entry which is preliminary data.</text>
</comment>
<dbReference type="Proteomes" id="UP000567885">
    <property type="component" value="Unassembled WGS sequence"/>
</dbReference>
<organism evidence="1 2">
    <name type="scientific">Fusarium heterosporum</name>
    <dbReference type="NCBI Taxonomy" id="42747"/>
    <lineage>
        <taxon>Eukaryota</taxon>
        <taxon>Fungi</taxon>
        <taxon>Dikarya</taxon>
        <taxon>Ascomycota</taxon>
        <taxon>Pezizomycotina</taxon>
        <taxon>Sordariomycetes</taxon>
        <taxon>Hypocreomycetidae</taxon>
        <taxon>Hypocreales</taxon>
        <taxon>Nectriaceae</taxon>
        <taxon>Fusarium</taxon>
        <taxon>Fusarium heterosporum species complex</taxon>
    </lineage>
</organism>
<keyword evidence="1" id="KW-0560">Oxidoreductase</keyword>
<accession>A0A8H5TCE0</accession>
<keyword evidence="1" id="KW-0503">Monooxygenase</keyword>
<proteinExistence type="predicted"/>